<evidence type="ECO:0000313" key="2">
    <source>
        <dbReference type="Proteomes" id="UP000002564"/>
    </source>
</evidence>
<dbReference type="EMBL" id="CP001050">
    <property type="protein sequence ID" value="ACF30040.1"/>
    <property type="molecule type" value="Genomic_DNA"/>
</dbReference>
<gene>
    <name evidence="1" type="ordered locus">NGK_1366</name>
</gene>
<organism evidence="1 2">
    <name type="scientific">Neisseria gonorrhoeae (strain NCCP11945)</name>
    <dbReference type="NCBI Taxonomy" id="521006"/>
    <lineage>
        <taxon>Bacteria</taxon>
        <taxon>Pseudomonadati</taxon>
        <taxon>Pseudomonadota</taxon>
        <taxon>Betaproteobacteria</taxon>
        <taxon>Neisseriales</taxon>
        <taxon>Neisseriaceae</taxon>
        <taxon>Neisseria</taxon>
    </lineage>
</organism>
<reference evidence="1 2" key="1">
    <citation type="journal article" date="2008" name="J. Bacteriol.">
        <title>Complete genome sequence of Neisseria gonorrhoeae NCCP11945.</title>
        <authorList>
            <person name="Chung G.T."/>
            <person name="Yoo J.S."/>
            <person name="Oh H.B."/>
            <person name="Lee Y.S."/>
            <person name="Cha S.H."/>
            <person name="Kim S.J."/>
            <person name="Yoo C.K."/>
        </authorList>
    </citation>
    <scope>NUCLEOTIDE SEQUENCE [LARGE SCALE GENOMIC DNA]</scope>
    <source>
        <strain evidence="1 2">NCCP11945</strain>
    </source>
</reference>
<accession>B4RMK6</accession>
<protein>
    <submittedName>
        <fullName evidence="1">Uncharacterized protein</fullName>
    </submittedName>
</protein>
<dbReference type="KEGG" id="ngk:NGK_1366"/>
<dbReference type="HOGENOM" id="CLU_3202400_0_0_4"/>
<name>B4RMK6_NEIG2</name>
<dbReference type="AlphaFoldDB" id="B4RMK6"/>
<sequence>MGAVVAEPGQTDFAVAFVGGFFGFDVDGTGYRAFRVCRLRRWTRL</sequence>
<proteinExistence type="predicted"/>
<evidence type="ECO:0000313" key="1">
    <source>
        <dbReference type="EMBL" id="ACF30040.1"/>
    </source>
</evidence>
<dbReference type="Proteomes" id="UP000002564">
    <property type="component" value="Chromosome"/>
</dbReference>